<evidence type="ECO:0000313" key="6">
    <source>
        <dbReference type="Proteomes" id="UP000007799"/>
    </source>
</evidence>
<feature type="compositionally biased region" description="Acidic residues" evidence="3">
    <location>
        <begin position="614"/>
        <end position="625"/>
    </location>
</feature>
<dbReference type="GeneID" id="16070814"/>
<dbReference type="Proteomes" id="UP000007799">
    <property type="component" value="Unassembled WGS sequence"/>
</dbReference>
<feature type="domain" description="SH3" evidence="4">
    <location>
        <begin position="1398"/>
        <end position="1461"/>
    </location>
</feature>
<name>F2UKY5_SALR5</name>
<dbReference type="KEGG" id="sre:PTSG_08874"/>
<feature type="compositionally biased region" description="Pro residues" evidence="3">
    <location>
        <begin position="1167"/>
        <end position="1176"/>
    </location>
</feature>
<dbReference type="InterPro" id="IPR001452">
    <property type="entry name" value="SH3_domain"/>
</dbReference>
<dbReference type="PROSITE" id="PS50002">
    <property type="entry name" value="SH3"/>
    <property type="match status" value="1"/>
</dbReference>
<feature type="compositionally biased region" description="Low complexity" evidence="3">
    <location>
        <begin position="721"/>
        <end position="735"/>
    </location>
</feature>
<feature type="region of interest" description="Disordered" evidence="3">
    <location>
        <begin position="1553"/>
        <end position="1689"/>
    </location>
</feature>
<dbReference type="Gene3D" id="2.30.30.40">
    <property type="entry name" value="SH3 Domains"/>
    <property type="match status" value="1"/>
</dbReference>
<dbReference type="SMART" id="SM00326">
    <property type="entry name" value="SH3"/>
    <property type="match status" value="1"/>
</dbReference>
<feature type="region of interest" description="Disordered" evidence="3">
    <location>
        <begin position="1468"/>
        <end position="1515"/>
    </location>
</feature>
<evidence type="ECO:0000256" key="3">
    <source>
        <dbReference type="SAM" id="MobiDB-lite"/>
    </source>
</evidence>
<accession>F2UKY5</accession>
<gene>
    <name evidence="5" type="ORF">PTSG_08874</name>
</gene>
<evidence type="ECO:0000313" key="5">
    <source>
        <dbReference type="EMBL" id="EGD77784.1"/>
    </source>
</evidence>
<dbReference type="SUPFAM" id="SSF50044">
    <property type="entry name" value="SH3-domain"/>
    <property type="match status" value="1"/>
</dbReference>
<feature type="compositionally biased region" description="Acidic residues" evidence="3">
    <location>
        <begin position="973"/>
        <end position="983"/>
    </location>
</feature>
<organism evidence="6">
    <name type="scientific">Salpingoeca rosetta (strain ATCC 50818 / BSB-021)</name>
    <dbReference type="NCBI Taxonomy" id="946362"/>
    <lineage>
        <taxon>Eukaryota</taxon>
        <taxon>Choanoflagellata</taxon>
        <taxon>Craspedida</taxon>
        <taxon>Salpingoecidae</taxon>
        <taxon>Salpingoeca</taxon>
    </lineage>
</organism>
<protein>
    <recommendedName>
        <fullName evidence="4">SH3 domain-containing protein</fullName>
    </recommendedName>
</protein>
<feature type="region of interest" description="Disordered" evidence="3">
    <location>
        <begin position="1233"/>
        <end position="1355"/>
    </location>
</feature>
<feature type="region of interest" description="Disordered" evidence="3">
    <location>
        <begin position="604"/>
        <end position="628"/>
    </location>
</feature>
<feature type="compositionally biased region" description="Polar residues" evidence="3">
    <location>
        <begin position="1280"/>
        <end position="1290"/>
    </location>
</feature>
<feature type="region of interest" description="Disordered" evidence="3">
    <location>
        <begin position="953"/>
        <end position="1005"/>
    </location>
</feature>
<proteinExistence type="predicted"/>
<evidence type="ECO:0000259" key="4">
    <source>
        <dbReference type="PROSITE" id="PS50002"/>
    </source>
</evidence>
<keyword evidence="1 2" id="KW-0728">SH3 domain</keyword>
<feature type="compositionally biased region" description="Acidic residues" evidence="3">
    <location>
        <begin position="1294"/>
        <end position="1314"/>
    </location>
</feature>
<feature type="compositionally biased region" description="Basic and acidic residues" evidence="3">
    <location>
        <begin position="1233"/>
        <end position="1264"/>
    </location>
</feature>
<feature type="region of interest" description="Disordered" evidence="3">
    <location>
        <begin position="718"/>
        <end position="738"/>
    </location>
</feature>
<dbReference type="InParanoid" id="F2UKY5"/>
<evidence type="ECO:0000256" key="1">
    <source>
        <dbReference type="ARBA" id="ARBA00022443"/>
    </source>
</evidence>
<feature type="region of interest" description="Disordered" evidence="3">
    <location>
        <begin position="1150"/>
        <end position="1197"/>
    </location>
</feature>
<dbReference type="RefSeq" id="XP_004990260.1">
    <property type="nucleotide sequence ID" value="XM_004990203.1"/>
</dbReference>
<reference evidence="5" key="1">
    <citation type="submission" date="2009-08" db="EMBL/GenBank/DDBJ databases">
        <title>Annotation of Salpingoeca rosetta.</title>
        <authorList>
            <consortium name="The Broad Institute Genome Sequencing Platform"/>
            <person name="Russ C."/>
            <person name="Cuomo C."/>
            <person name="Burger G."/>
            <person name="Gray M.W."/>
            <person name="Holland P.W.H."/>
            <person name="King N."/>
            <person name="Lang F.B.F."/>
            <person name="Roger A.J."/>
            <person name="Ruiz-Trillo I."/>
            <person name="Young S.K."/>
            <person name="Zeng Q."/>
            <person name="Gargeya S."/>
            <person name="Alvarado L."/>
            <person name="Berlin A."/>
            <person name="Chapman S.B."/>
            <person name="Chen Z."/>
            <person name="Freedman E."/>
            <person name="Gellesch M."/>
            <person name="Goldberg J."/>
            <person name="Griggs A."/>
            <person name="Gujja S."/>
            <person name="Heilman E."/>
            <person name="Heiman D."/>
            <person name="Howarth C."/>
            <person name="Mehta T."/>
            <person name="Neiman D."/>
            <person name="Pearson M."/>
            <person name="Roberts A."/>
            <person name="Saif S."/>
            <person name="Shea T."/>
            <person name="Shenoy N."/>
            <person name="Sisk P."/>
            <person name="Stolte C."/>
            <person name="Sykes S."/>
            <person name="White J."/>
            <person name="Yandava C."/>
            <person name="Haas B."/>
            <person name="Nusbaum C."/>
            <person name="Birren B."/>
        </authorList>
    </citation>
    <scope>NUCLEOTIDE SEQUENCE [LARGE SCALE GENOMIC DNA]</scope>
    <source>
        <strain evidence="5">ATCC 50818</strain>
    </source>
</reference>
<sequence length="1689" mass="176197">MMQPASLETFDVDAGEGVLGLTFTRAIVLGTLDLDKVLLTSEIPGTAPVPLSALDGARVVPINTLYSTQISLVLGPSLVSHLRSATAILSSRNTTRLFLEPAAAMDVLHFSLTPIAAADAVAPTTFTPDTHAPTLLDVQLSTTSAGYLLVSLSTSEPVLPSRVDGLSSSSPALAFFNMSSSSSSSVIATVTNARLGLQSPPPAAPTPTTRVVFSTARRAPARALAAYLRTAQQQQGSESLAAVAMLGAQLPAWRLHDWQSNGVQPDITSSPVFVSSVDGVDLTAPTIDPSSIQLNLAQHTLSLLCVDTASGFASPLPPPSSDDGDVVLRVDRVGDAPITLTLAVANAQFARLNDTHVHVSWSLSRMAQLALQSAVTADTAAVVRASVPAGLLADRLDNPSTPVNSTVLTRVVADTTAPTLSSVALDLGTGGVTLETSELVAFNTTAAAALGLPLSDSGGLSELPLHITFSPGSTGIVVVLHNLNISTAAASQQQQLRRRRRRRQASGGVGEWTFGNTIMGELSSRDRQLLVSRLRTPAIDSVGSVAPAHDGVVVDVNGNTLRSSSSSGGDGASPPVITLTADTQAPVITRTRVAFRHSQFSVVRTSTSGGDGGDGGDGDGGDGDGELVVRAASPSPVRDVRHAVAVVVEFDELVTANASAFQEMSVVFTTTAGASVERVLSVSETTVLTTPPRIRLVVPGLADALTAFYPTHPNVALRLPSNDNNNTNSSSSENNGTGDAVRDVFGNAFAFPVLLPLALSDISPAVSRSLVRIEPATLTTTLTVITAAPLVNTPVMASAVYLSIGSAQAAANTGTTTTAAASSSSPPLSSMVLVPMVNVTSPAVGSASTTFEFRVANDLVQTLTQEQAILSALSSLSLHIVSDITALDEDNNATLTVAAGTTYATALTAPASEARVVGFSLAISVFEELPVNVTVHFSQPVVASSVDPAGFALRSRPHTANDDTDTGAGDAANGDDDTGDDDASSASGSGATDGGGASAESEDSSNKREVVFGLGRATAIVVDAWTVTLALSAEDAHVLQAARKLGTRQSNTFLSMDEGALLTVYGSSVGVITPSNAIMAEGVSDASIISSHSSAWTATEIAVVTIICAAPFVLYALFTLVYMYHKESHAITTSSSLWDSQMRPKRSNALHLSWDDSADVETRKQKSPPPPLPPFPLSGLSPKPKKKPAPLDRGDTGISVGELQYAREHVLQHSPGHDSVYSKHSAERLAPVREEAGGDGDGSGRGRGDYGSHDGRGGVERRETSTSLLSAGPGPLWTFVPSSDTASTAAERSEDVEMSEMGDADNVEDEEDVAEVVGVRRRTEHGPSSSSPRRNLGPLFEESATAGDGGDGDGGAVIVGASEDDHRDSIEFGAGFGTNIDDPHRRTTLAGFDDVSEFVGETVIAIWGYQAQYQDELSFEMDEALVLVGGSELEDEFVQVLSPKTHAMGLAPKSYLCFPHVYKHAKRTLSHRPTLSRTNSQDSTPVQPSSTSKLASPQSDPSPRAPWGASSRSQAAAIRVAAPPVEEVDPVPRLNISRDASIRRTRMRASLPAGALGRRHQQHTRHQEQQQQQQQLQGGGYATGSAPFSRPHSRSFQGFRPPPMPPAKTQHTHDSSARNGGGGDGDGQRRVSSQFEALDVASALNTMNGQRRKSSADSTSRFTGSWEDLSTRMKHAPSNFGDMAETSDL</sequence>
<feature type="compositionally biased region" description="Polar residues" evidence="3">
    <location>
        <begin position="1471"/>
        <end position="1501"/>
    </location>
</feature>
<evidence type="ECO:0000256" key="2">
    <source>
        <dbReference type="PROSITE-ProRule" id="PRU00192"/>
    </source>
</evidence>
<dbReference type="InterPro" id="IPR036028">
    <property type="entry name" value="SH3-like_dom_sf"/>
</dbReference>
<keyword evidence="6" id="KW-1185">Reference proteome</keyword>
<dbReference type="EMBL" id="GL832979">
    <property type="protein sequence ID" value="EGD77784.1"/>
    <property type="molecule type" value="Genomic_DNA"/>
</dbReference>